<organism evidence="9 10">
    <name type="scientific">Microbacterium invictum</name>
    <dbReference type="NCBI Taxonomy" id="515415"/>
    <lineage>
        <taxon>Bacteria</taxon>
        <taxon>Bacillati</taxon>
        <taxon>Actinomycetota</taxon>
        <taxon>Actinomycetes</taxon>
        <taxon>Micrococcales</taxon>
        <taxon>Microbacteriaceae</taxon>
        <taxon>Microbacterium</taxon>
    </lineage>
</organism>
<dbReference type="InterPro" id="IPR002657">
    <property type="entry name" value="BilAc:Na_symport/Acr3"/>
</dbReference>
<evidence type="ECO:0000256" key="1">
    <source>
        <dbReference type="ARBA" id="ARBA00004651"/>
    </source>
</evidence>
<keyword evidence="6 8" id="KW-1133">Transmembrane helix</keyword>
<evidence type="ECO:0000256" key="8">
    <source>
        <dbReference type="SAM" id="Phobius"/>
    </source>
</evidence>
<evidence type="ECO:0000313" key="9">
    <source>
        <dbReference type="EMBL" id="WQB69870.1"/>
    </source>
</evidence>
<dbReference type="RefSeq" id="WP_322409997.1">
    <property type="nucleotide sequence ID" value="NZ_CP139779.1"/>
</dbReference>
<feature type="transmembrane region" description="Helical" evidence="8">
    <location>
        <begin position="233"/>
        <end position="252"/>
    </location>
</feature>
<evidence type="ECO:0000256" key="5">
    <source>
        <dbReference type="ARBA" id="ARBA00022692"/>
    </source>
</evidence>
<dbReference type="PANTHER" id="PTHR43057">
    <property type="entry name" value="ARSENITE EFFLUX TRANSPORTER"/>
    <property type="match status" value="1"/>
</dbReference>
<evidence type="ECO:0000256" key="2">
    <source>
        <dbReference type="ARBA" id="ARBA00010110"/>
    </source>
</evidence>
<keyword evidence="4" id="KW-1003">Cell membrane</keyword>
<gene>
    <name evidence="9" type="ORF">T9R20_14390</name>
</gene>
<dbReference type="PANTHER" id="PTHR43057:SF1">
    <property type="entry name" value="ARSENICAL-RESISTANCE PROTEIN 3"/>
    <property type="match status" value="1"/>
</dbReference>
<dbReference type="InterPro" id="IPR038770">
    <property type="entry name" value="Na+/solute_symporter_sf"/>
</dbReference>
<evidence type="ECO:0000313" key="10">
    <source>
        <dbReference type="Proteomes" id="UP001324533"/>
    </source>
</evidence>
<keyword evidence="10" id="KW-1185">Reference proteome</keyword>
<keyword evidence="7 8" id="KW-0472">Membrane</keyword>
<dbReference type="Gene3D" id="1.20.1530.20">
    <property type="match status" value="1"/>
</dbReference>
<evidence type="ECO:0000256" key="4">
    <source>
        <dbReference type="ARBA" id="ARBA00022475"/>
    </source>
</evidence>
<feature type="transmembrane region" description="Helical" evidence="8">
    <location>
        <begin position="12"/>
        <end position="30"/>
    </location>
</feature>
<keyword evidence="3" id="KW-0813">Transport</keyword>
<feature type="transmembrane region" description="Helical" evidence="8">
    <location>
        <begin position="199"/>
        <end position="221"/>
    </location>
</feature>
<evidence type="ECO:0000256" key="7">
    <source>
        <dbReference type="ARBA" id="ARBA00023136"/>
    </source>
</evidence>
<proteinExistence type="inferred from homology"/>
<comment type="subcellular location">
    <subcellularLocation>
        <location evidence="1">Cell membrane</location>
        <topology evidence="1">Multi-pass membrane protein</topology>
    </subcellularLocation>
</comment>
<feature type="transmembrane region" description="Helical" evidence="8">
    <location>
        <begin position="99"/>
        <end position="122"/>
    </location>
</feature>
<feature type="transmembrane region" description="Helical" evidence="8">
    <location>
        <begin position="36"/>
        <end position="58"/>
    </location>
</feature>
<dbReference type="Proteomes" id="UP001324533">
    <property type="component" value="Chromosome"/>
</dbReference>
<keyword evidence="5 8" id="KW-0812">Transmembrane</keyword>
<dbReference type="EMBL" id="CP139779">
    <property type="protein sequence ID" value="WQB69870.1"/>
    <property type="molecule type" value="Genomic_DNA"/>
</dbReference>
<accession>A0ABZ0VCL0</accession>
<feature type="transmembrane region" description="Helical" evidence="8">
    <location>
        <begin position="129"/>
        <end position="148"/>
    </location>
</feature>
<evidence type="ECO:0000256" key="3">
    <source>
        <dbReference type="ARBA" id="ARBA00022448"/>
    </source>
</evidence>
<evidence type="ECO:0000256" key="6">
    <source>
        <dbReference type="ARBA" id="ARBA00022989"/>
    </source>
</evidence>
<name>A0ABZ0VCL0_9MICO</name>
<sequence>MTSAAAWWDRHGVWLYVAAIAFGVVVGVAIPGAGAALRFATTPVLALLLFATFLGIPLIEVGRAFRDIRFLGTVLAVNFLVVPAVAFGLSRLVSDDPGLLLGVLLVLLTPCVDYVIVFTGLAGGARARLLAATPLLMLAQIVLLPAYLWLFAGGTVVAEIDLAPFAEALLWLIVLPLGAAALVQALARRHRIGRRIERLFAAAMVPLMMATLAVVVASQIADVGGQAAALARVVPIYVAFLAVMLVVGLGAGRLARLPVPETRALVFSGATRNSLVVLPLALALPPAFAIAPLAVVTQTLVELVGLVVFLRVVPALTPVTGGSSAPRAQPGR</sequence>
<feature type="transmembrane region" description="Helical" evidence="8">
    <location>
        <begin position="70"/>
        <end position="93"/>
    </location>
</feature>
<dbReference type="Pfam" id="PF01758">
    <property type="entry name" value="SBF"/>
    <property type="match status" value="1"/>
</dbReference>
<protein>
    <submittedName>
        <fullName evidence="9">Bile acid:sodium symporter</fullName>
    </submittedName>
</protein>
<feature type="transmembrane region" description="Helical" evidence="8">
    <location>
        <begin position="168"/>
        <end position="187"/>
    </location>
</feature>
<dbReference type="InterPro" id="IPR004706">
    <property type="entry name" value="Arsenical-R_Acr3"/>
</dbReference>
<comment type="similarity">
    <text evidence="2">Belongs to the arsenical resistance-3 (ACR3) (TC 2.A.59) family.</text>
</comment>
<reference evidence="9 10" key="1">
    <citation type="submission" date="2023-06" db="EMBL/GenBank/DDBJ databases">
        <title>Rock-solubilizing bacteria, Microbacterium invictum, promotes re-establishment of vegetation in rocky wasteland by accelerating rock bio-weathering and reshaping soil bacterial community.</title>
        <authorList>
            <person name="Liu C."/>
        </authorList>
    </citation>
    <scope>NUCLEOTIDE SEQUENCE [LARGE SCALE GENOMIC DNA]</scope>
    <source>
        <strain evidence="9 10">X-18</strain>
    </source>
</reference>